<sequence length="180" mass="20863">MKIIKRILIVLLIIIAIPFILAIFISKDYKVEREITINKPQAEVFDYVSHLKNMDEYSVWMKDPNMKTKFTGNDGYKGFIYGWDGNDDVGEGELEITNIETNERLDMDLRFIRPFESEAKVYITTKNSGNNSTNVHWVMQGTSSYPMNFMNLMMDNMIGKDLDANLQNIKSNLENNKNQS</sequence>
<dbReference type="InterPro" id="IPR019587">
    <property type="entry name" value="Polyketide_cyclase/dehydratase"/>
</dbReference>
<dbReference type="EMBL" id="WOWP01000022">
    <property type="protein sequence ID" value="MUV03483.1"/>
    <property type="molecule type" value="Genomic_DNA"/>
</dbReference>
<evidence type="ECO:0000313" key="3">
    <source>
        <dbReference type="Proteomes" id="UP000433945"/>
    </source>
</evidence>
<proteinExistence type="predicted"/>
<dbReference type="AlphaFoldDB" id="A0A6N8HC07"/>
<keyword evidence="1" id="KW-0812">Transmembrane</keyword>
<feature type="transmembrane region" description="Helical" evidence="1">
    <location>
        <begin position="7"/>
        <end position="25"/>
    </location>
</feature>
<keyword evidence="1" id="KW-1133">Transmembrane helix</keyword>
<evidence type="ECO:0000313" key="2">
    <source>
        <dbReference type="EMBL" id="MUV03483.1"/>
    </source>
</evidence>
<reference evidence="2 3" key="1">
    <citation type="submission" date="2019-12" db="EMBL/GenBank/DDBJ databases">
        <authorList>
            <person name="Sun J.-Q."/>
        </authorList>
    </citation>
    <scope>NUCLEOTIDE SEQUENCE [LARGE SCALE GENOMIC DNA]</scope>
    <source>
        <strain evidence="2 3">JCM 17928</strain>
    </source>
</reference>
<name>A0A6N8HC07_9FLAO</name>
<organism evidence="2 3">
    <name type="scientific">Flavobacterium rakeshii</name>
    <dbReference type="NCBI Taxonomy" id="1038845"/>
    <lineage>
        <taxon>Bacteria</taxon>
        <taxon>Pseudomonadati</taxon>
        <taxon>Bacteroidota</taxon>
        <taxon>Flavobacteriia</taxon>
        <taxon>Flavobacteriales</taxon>
        <taxon>Flavobacteriaceae</taxon>
        <taxon>Flavobacterium</taxon>
    </lineage>
</organism>
<keyword evidence="1" id="KW-0472">Membrane</keyword>
<dbReference type="CDD" id="cd07818">
    <property type="entry name" value="SRPBCC_1"/>
    <property type="match status" value="1"/>
</dbReference>
<accession>A0A6N8HC07</accession>
<dbReference type="InterPro" id="IPR023393">
    <property type="entry name" value="START-like_dom_sf"/>
</dbReference>
<dbReference type="RefSeq" id="WP_157482514.1">
    <property type="nucleotide sequence ID" value="NZ_WOWP01000022.1"/>
</dbReference>
<dbReference type="Proteomes" id="UP000433945">
    <property type="component" value="Unassembled WGS sequence"/>
</dbReference>
<dbReference type="SUPFAM" id="SSF55961">
    <property type="entry name" value="Bet v1-like"/>
    <property type="match status" value="1"/>
</dbReference>
<evidence type="ECO:0000256" key="1">
    <source>
        <dbReference type="SAM" id="Phobius"/>
    </source>
</evidence>
<comment type="caution">
    <text evidence="2">The sequence shown here is derived from an EMBL/GenBank/DDBJ whole genome shotgun (WGS) entry which is preliminary data.</text>
</comment>
<gene>
    <name evidence="2" type="ORF">GN157_07155</name>
</gene>
<protein>
    <submittedName>
        <fullName evidence="2">Polyketide cyclase</fullName>
    </submittedName>
</protein>
<dbReference type="Gene3D" id="3.30.530.20">
    <property type="match status" value="1"/>
</dbReference>
<keyword evidence="3" id="KW-1185">Reference proteome</keyword>
<dbReference type="OrthoDB" id="9807923at2"/>
<dbReference type="Pfam" id="PF10604">
    <property type="entry name" value="Polyketide_cyc2"/>
    <property type="match status" value="1"/>
</dbReference>